<dbReference type="Proteomes" id="UP001519460">
    <property type="component" value="Unassembled WGS sequence"/>
</dbReference>
<sequence length="137" mass="14893">MDVFASGFSVCCSAVCLNSSARLSIARVFLIPDRGLLGPRGLYRGYHADMLLEAIEGVHWGKPVPHVSAEHGVPKSTIRSRLQSCKKGHPGRCEGAYLKHPEFAVQPERSHPLDSSGFQSAEGKCVYSAGLNWQTLD</sequence>
<dbReference type="InterPro" id="IPR009057">
    <property type="entry name" value="Homeodomain-like_sf"/>
</dbReference>
<name>A0ABD0JEK3_9CAEN</name>
<dbReference type="EMBL" id="JACVVK020000473">
    <property type="protein sequence ID" value="KAK7473330.1"/>
    <property type="molecule type" value="Genomic_DNA"/>
</dbReference>
<evidence type="ECO:0008006" key="3">
    <source>
        <dbReference type="Google" id="ProtNLM"/>
    </source>
</evidence>
<evidence type="ECO:0000313" key="1">
    <source>
        <dbReference type="EMBL" id="KAK7473330.1"/>
    </source>
</evidence>
<organism evidence="1 2">
    <name type="scientific">Batillaria attramentaria</name>
    <dbReference type="NCBI Taxonomy" id="370345"/>
    <lineage>
        <taxon>Eukaryota</taxon>
        <taxon>Metazoa</taxon>
        <taxon>Spiralia</taxon>
        <taxon>Lophotrochozoa</taxon>
        <taxon>Mollusca</taxon>
        <taxon>Gastropoda</taxon>
        <taxon>Caenogastropoda</taxon>
        <taxon>Sorbeoconcha</taxon>
        <taxon>Cerithioidea</taxon>
        <taxon>Batillariidae</taxon>
        <taxon>Batillaria</taxon>
    </lineage>
</organism>
<dbReference type="AlphaFoldDB" id="A0ABD0JEK3"/>
<evidence type="ECO:0000313" key="2">
    <source>
        <dbReference type="Proteomes" id="UP001519460"/>
    </source>
</evidence>
<comment type="caution">
    <text evidence="1">The sequence shown here is derived from an EMBL/GenBank/DDBJ whole genome shotgun (WGS) entry which is preliminary data.</text>
</comment>
<proteinExistence type="predicted"/>
<dbReference type="SUPFAM" id="SSF46689">
    <property type="entry name" value="Homeodomain-like"/>
    <property type="match status" value="1"/>
</dbReference>
<protein>
    <recommendedName>
        <fullName evidence="3">HTH psq-type domain-containing protein</fullName>
    </recommendedName>
</protein>
<reference evidence="1 2" key="1">
    <citation type="journal article" date="2023" name="Sci. Data">
        <title>Genome assembly of the Korean intertidal mud-creeper Batillaria attramentaria.</title>
        <authorList>
            <person name="Patra A.K."/>
            <person name="Ho P.T."/>
            <person name="Jun S."/>
            <person name="Lee S.J."/>
            <person name="Kim Y."/>
            <person name="Won Y.J."/>
        </authorList>
    </citation>
    <scope>NUCLEOTIDE SEQUENCE [LARGE SCALE GENOMIC DNA]</scope>
    <source>
        <strain evidence="1">Wonlab-2016</strain>
    </source>
</reference>
<keyword evidence="2" id="KW-1185">Reference proteome</keyword>
<accession>A0ABD0JEK3</accession>
<gene>
    <name evidence="1" type="ORF">BaRGS_00035378</name>
</gene>